<sequence length="184" mass="21496">MTALIKIGLQTLTYDQSYLNWPANFQKACLAYTSYIYKSIKQSYNSYQDAFNPRSAQPLQWRSHALDYCHSQGMVHRDVKPQNVMIDHQVQKLRLIDWGLAEFYHPGKEYNARVASWYLVAFIYFKGPKLLVDLQDYDYSLGMWSLGCLLATMISRRESFCCGRDNYDELVRIVEVLGTDEFKA</sequence>
<evidence type="ECO:0000256" key="1">
    <source>
        <dbReference type="ARBA" id="ARBA00022527"/>
    </source>
</evidence>
<keyword evidence="4 8" id="KW-0418">Kinase</keyword>
<evidence type="ECO:0000313" key="10">
    <source>
        <dbReference type="EMBL" id="TKR91357.1"/>
    </source>
</evidence>
<evidence type="ECO:0000256" key="8">
    <source>
        <dbReference type="RuleBase" id="RU369118"/>
    </source>
</evidence>
<dbReference type="PROSITE" id="PS50011">
    <property type="entry name" value="PROTEIN_KINASE_DOM"/>
    <property type="match status" value="1"/>
</dbReference>
<dbReference type="GO" id="GO:0106310">
    <property type="term" value="F:protein serine kinase activity"/>
    <property type="evidence" value="ECO:0007669"/>
    <property type="project" value="UniProtKB-UniRule"/>
</dbReference>
<dbReference type="GO" id="GO:0005524">
    <property type="term" value="F:ATP binding"/>
    <property type="evidence" value="ECO:0007669"/>
    <property type="project" value="UniProtKB-UniRule"/>
</dbReference>
<dbReference type="Pfam" id="PF00069">
    <property type="entry name" value="Pkinase"/>
    <property type="match status" value="1"/>
</dbReference>
<protein>
    <recommendedName>
        <fullName evidence="8">Casein kinase II subunit alpha</fullName>
        <shortName evidence="8">CK II alpha</shortName>
        <ecNumber evidence="8">2.7.11.1</ecNumber>
    </recommendedName>
</protein>
<comment type="caution">
    <text evidence="10">The sequence shown here is derived from an EMBL/GenBank/DDBJ whole genome shotgun (WGS) entry which is preliminary data.</text>
</comment>
<dbReference type="GO" id="GO:0005829">
    <property type="term" value="C:cytosol"/>
    <property type="evidence" value="ECO:0007669"/>
    <property type="project" value="TreeGrafter"/>
</dbReference>
<feature type="domain" description="Protein kinase" evidence="9">
    <location>
        <begin position="1"/>
        <end position="184"/>
    </location>
</feature>
<comment type="similarity">
    <text evidence="8">Belongs to the protein kinase superfamily. Ser/Thr protein kinase family. CK2 subfamily.</text>
</comment>
<evidence type="ECO:0000256" key="5">
    <source>
        <dbReference type="ARBA" id="ARBA00022840"/>
    </source>
</evidence>
<dbReference type="PANTHER" id="PTHR24054">
    <property type="entry name" value="CASEIN KINASE II SUBUNIT ALPHA"/>
    <property type="match status" value="1"/>
</dbReference>
<dbReference type="GO" id="GO:0005634">
    <property type="term" value="C:nucleus"/>
    <property type="evidence" value="ECO:0007669"/>
    <property type="project" value="TreeGrafter"/>
</dbReference>
<gene>
    <name evidence="10" type="ORF">D5086_0000224260</name>
</gene>
<dbReference type="InterPro" id="IPR008271">
    <property type="entry name" value="Ser/Thr_kinase_AS"/>
</dbReference>
<evidence type="ECO:0000256" key="7">
    <source>
        <dbReference type="ARBA" id="ARBA00048679"/>
    </source>
</evidence>
<dbReference type="PANTHER" id="PTHR24054:SF0">
    <property type="entry name" value="CASEIN KINASE II SUBUNIT ALPHA"/>
    <property type="match status" value="1"/>
</dbReference>
<dbReference type="InterPro" id="IPR000719">
    <property type="entry name" value="Prot_kinase_dom"/>
</dbReference>
<dbReference type="GO" id="GO:0004674">
    <property type="term" value="F:protein serine/threonine kinase activity"/>
    <property type="evidence" value="ECO:0007669"/>
    <property type="project" value="UniProtKB-UniRule"/>
</dbReference>
<comment type="catalytic activity">
    <reaction evidence="7 8">
        <text>L-seryl-[protein] + ATP = O-phospho-L-seryl-[protein] + ADP + H(+)</text>
        <dbReference type="Rhea" id="RHEA:17989"/>
        <dbReference type="Rhea" id="RHEA-COMP:9863"/>
        <dbReference type="Rhea" id="RHEA-COMP:11604"/>
        <dbReference type="ChEBI" id="CHEBI:15378"/>
        <dbReference type="ChEBI" id="CHEBI:29999"/>
        <dbReference type="ChEBI" id="CHEBI:30616"/>
        <dbReference type="ChEBI" id="CHEBI:83421"/>
        <dbReference type="ChEBI" id="CHEBI:456216"/>
        <dbReference type="EC" id="2.7.11.1"/>
    </reaction>
</comment>
<dbReference type="PROSITE" id="PS00108">
    <property type="entry name" value="PROTEIN_KINASE_ST"/>
    <property type="match status" value="1"/>
</dbReference>
<name>A0A4U5P4V9_POPAL</name>
<dbReference type="SUPFAM" id="SSF56112">
    <property type="entry name" value="Protein kinase-like (PK-like)"/>
    <property type="match status" value="1"/>
</dbReference>
<dbReference type="STRING" id="43335.A0A4U5P4V9"/>
<dbReference type="GO" id="GO:0051726">
    <property type="term" value="P:regulation of cell cycle"/>
    <property type="evidence" value="ECO:0007669"/>
    <property type="project" value="TreeGrafter"/>
</dbReference>
<dbReference type="EC" id="2.7.11.1" evidence="8"/>
<keyword evidence="5 8" id="KW-0067">ATP-binding</keyword>
<dbReference type="AlphaFoldDB" id="A0A4U5P4V9"/>
<dbReference type="GO" id="GO:0005956">
    <property type="term" value="C:protein kinase CK2 complex"/>
    <property type="evidence" value="ECO:0007669"/>
    <property type="project" value="TreeGrafter"/>
</dbReference>
<evidence type="ECO:0000256" key="6">
    <source>
        <dbReference type="ARBA" id="ARBA00047899"/>
    </source>
</evidence>
<comment type="function">
    <text evidence="8">Casein kinases are operationally defined by their preferential utilization of acidic proteins as substrates.</text>
</comment>
<organism evidence="10">
    <name type="scientific">Populus alba</name>
    <name type="common">White poplar</name>
    <dbReference type="NCBI Taxonomy" id="43335"/>
    <lineage>
        <taxon>Eukaryota</taxon>
        <taxon>Viridiplantae</taxon>
        <taxon>Streptophyta</taxon>
        <taxon>Embryophyta</taxon>
        <taxon>Tracheophyta</taxon>
        <taxon>Spermatophyta</taxon>
        <taxon>Magnoliopsida</taxon>
        <taxon>eudicotyledons</taxon>
        <taxon>Gunneridae</taxon>
        <taxon>Pentapetalae</taxon>
        <taxon>rosids</taxon>
        <taxon>fabids</taxon>
        <taxon>Malpighiales</taxon>
        <taxon>Salicaceae</taxon>
        <taxon>Saliceae</taxon>
        <taxon>Populus</taxon>
    </lineage>
</organism>
<proteinExistence type="inferred from homology"/>
<accession>A0A4U5P4V9</accession>
<keyword evidence="3 8" id="KW-0547">Nucleotide-binding</keyword>
<evidence type="ECO:0000256" key="3">
    <source>
        <dbReference type="ARBA" id="ARBA00022741"/>
    </source>
</evidence>
<dbReference type="InterPro" id="IPR045216">
    <property type="entry name" value="CK2_alpha"/>
</dbReference>
<comment type="catalytic activity">
    <reaction evidence="6 8">
        <text>L-threonyl-[protein] + ATP = O-phospho-L-threonyl-[protein] + ADP + H(+)</text>
        <dbReference type="Rhea" id="RHEA:46608"/>
        <dbReference type="Rhea" id="RHEA-COMP:11060"/>
        <dbReference type="Rhea" id="RHEA-COMP:11605"/>
        <dbReference type="ChEBI" id="CHEBI:15378"/>
        <dbReference type="ChEBI" id="CHEBI:30013"/>
        <dbReference type="ChEBI" id="CHEBI:30616"/>
        <dbReference type="ChEBI" id="CHEBI:61977"/>
        <dbReference type="ChEBI" id="CHEBI:456216"/>
        <dbReference type="EC" id="2.7.11.1"/>
    </reaction>
</comment>
<keyword evidence="2 8" id="KW-0808">Transferase</keyword>
<dbReference type="SMART" id="SM00220">
    <property type="entry name" value="S_TKc"/>
    <property type="match status" value="1"/>
</dbReference>
<dbReference type="EMBL" id="RCHU01000784">
    <property type="protein sequence ID" value="TKR91357.1"/>
    <property type="molecule type" value="Genomic_DNA"/>
</dbReference>
<reference evidence="10" key="1">
    <citation type="submission" date="2018-10" db="EMBL/GenBank/DDBJ databases">
        <title>Population genomic analysis revealed the cold adaptation of white poplar.</title>
        <authorList>
            <person name="Liu Y.-J."/>
        </authorList>
    </citation>
    <scope>NUCLEOTIDE SEQUENCE [LARGE SCALE GENOMIC DNA]</scope>
    <source>
        <strain evidence="10">PAL-ZL1</strain>
    </source>
</reference>
<evidence type="ECO:0000256" key="4">
    <source>
        <dbReference type="ARBA" id="ARBA00022777"/>
    </source>
</evidence>
<dbReference type="InterPro" id="IPR011009">
    <property type="entry name" value="Kinase-like_dom_sf"/>
</dbReference>
<dbReference type="Gene3D" id="1.10.510.10">
    <property type="entry name" value="Transferase(Phosphotransferase) domain 1"/>
    <property type="match status" value="1"/>
</dbReference>
<evidence type="ECO:0000259" key="9">
    <source>
        <dbReference type="PROSITE" id="PS50011"/>
    </source>
</evidence>
<evidence type="ECO:0000256" key="2">
    <source>
        <dbReference type="ARBA" id="ARBA00022679"/>
    </source>
</evidence>
<keyword evidence="1 8" id="KW-0723">Serine/threonine-protein kinase</keyword>